<dbReference type="Proteomes" id="UP000479756">
    <property type="component" value="Unassembled WGS sequence"/>
</dbReference>
<accession>A0A7C9PLL3</accession>
<keyword evidence="2" id="KW-1185">Reference proteome</keyword>
<protein>
    <submittedName>
        <fullName evidence="1">Uncharacterized protein</fullName>
    </submittedName>
</protein>
<organism evidence="1 2">
    <name type="scientific">Galbitalea soli</name>
    <dbReference type="NCBI Taxonomy" id="1268042"/>
    <lineage>
        <taxon>Bacteria</taxon>
        <taxon>Bacillati</taxon>
        <taxon>Actinomycetota</taxon>
        <taxon>Actinomycetes</taxon>
        <taxon>Micrococcales</taxon>
        <taxon>Microbacteriaceae</taxon>
        <taxon>Galbitalea</taxon>
    </lineage>
</organism>
<dbReference type="RefSeq" id="WP_163471998.1">
    <property type="nucleotide sequence ID" value="NZ_JAAGWZ010000001.1"/>
</dbReference>
<reference evidence="1 2" key="1">
    <citation type="journal article" date="2014" name="Int. J. Syst. Evol. Microbiol.">
        <title>Description of Galbitalea soli gen. nov., sp. nov., and Frondihabitans sucicola sp. nov.</title>
        <authorList>
            <person name="Kim S.J."/>
            <person name="Lim J.M."/>
            <person name="Ahn J.H."/>
            <person name="Weon H.Y."/>
            <person name="Hamada M."/>
            <person name="Suzuki K."/>
            <person name="Ahn T.Y."/>
            <person name="Kwon S.W."/>
        </authorList>
    </citation>
    <scope>NUCLEOTIDE SEQUENCE [LARGE SCALE GENOMIC DNA]</scope>
    <source>
        <strain evidence="1 2">NBRC 108727</strain>
    </source>
</reference>
<dbReference type="EMBL" id="JAAGWZ010000001">
    <property type="protein sequence ID" value="NEM90334.1"/>
    <property type="molecule type" value="Genomic_DNA"/>
</dbReference>
<evidence type="ECO:0000313" key="2">
    <source>
        <dbReference type="Proteomes" id="UP000479756"/>
    </source>
</evidence>
<gene>
    <name evidence="1" type="ORF">G3T37_03075</name>
</gene>
<proteinExistence type="predicted"/>
<name>A0A7C9PLL3_9MICO</name>
<sequence>MAVRFGQKSAVMSNRMCDALIEYDSALRAVGDSDTITVPVGEHGDGEAQTFTLGSTIGREFRPVFDAESCLDDLDVVHDVLKRAARLG</sequence>
<evidence type="ECO:0000313" key="1">
    <source>
        <dbReference type="EMBL" id="NEM90334.1"/>
    </source>
</evidence>
<dbReference type="AlphaFoldDB" id="A0A7C9PLL3"/>
<comment type="caution">
    <text evidence="1">The sequence shown here is derived from an EMBL/GenBank/DDBJ whole genome shotgun (WGS) entry which is preliminary data.</text>
</comment>